<proteinExistence type="predicted"/>
<feature type="transmembrane region" description="Helical" evidence="1">
    <location>
        <begin position="107"/>
        <end position="131"/>
    </location>
</feature>
<feature type="transmembrane region" description="Helical" evidence="1">
    <location>
        <begin position="204"/>
        <end position="229"/>
    </location>
</feature>
<dbReference type="Proteomes" id="UP000501991">
    <property type="component" value="Chromosome"/>
</dbReference>
<reference evidence="2 3" key="1">
    <citation type="submission" date="2020-02" db="EMBL/GenBank/DDBJ databases">
        <title>Nitrogenibacter mangrovi gen. nov., sp. nov. isolated from mangrove sediment, a denitrifying betaproteobacterium.</title>
        <authorList>
            <person name="Liao H."/>
            <person name="Tian Y."/>
        </authorList>
    </citation>
    <scope>NUCLEOTIDE SEQUENCE [LARGE SCALE GENOMIC DNA]</scope>
    <source>
        <strain evidence="2 3">M9-3-2</strain>
    </source>
</reference>
<dbReference type="KEGG" id="azq:G3580_05035"/>
<keyword evidence="1" id="KW-1133">Transmembrane helix</keyword>
<dbReference type="Pfam" id="PF09955">
    <property type="entry name" value="DUF2189"/>
    <property type="match status" value="1"/>
</dbReference>
<keyword evidence="1" id="KW-0812">Transmembrane</keyword>
<keyword evidence="1" id="KW-0472">Membrane</keyword>
<feature type="transmembrane region" description="Helical" evidence="1">
    <location>
        <begin position="63"/>
        <end position="81"/>
    </location>
</feature>
<gene>
    <name evidence="2" type="ORF">G3580_05035</name>
</gene>
<dbReference type="InterPro" id="IPR018692">
    <property type="entry name" value="DUF2189"/>
</dbReference>
<keyword evidence="3" id="KW-1185">Reference proteome</keyword>
<dbReference type="AlphaFoldDB" id="A0A6C1B247"/>
<accession>A0A6C1B247</accession>
<sequence length="249" mass="26077">MSIHGVPAVAQAGWMVQALRAGWADFCRLPRVSMGFAAAFLVVGALLARALVALGLAPLVLPLVGAFMLFGPVTLCGFLGVREAHRRGHDTPPGLPLKAMAAAPRPVWVLGAFCTFMALVWLTDAGTLYSFMVGRWHDGWAAAVPTDAVAWRFHAGSGVAGGFLALIVFAVTVHGIPLAVRGEGTLVTAVVASVRAIGRAPLVHLMWAMVLAVAVLGAVLVPPALLVVLPVMAYASAHWTERVFPPVSR</sequence>
<feature type="transmembrane region" description="Helical" evidence="1">
    <location>
        <begin position="36"/>
        <end position="57"/>
    </location>
</feature>
<feature type="transmembrane region" description="Helical" evidence="1">
    <location>
        <begin position="178"/>
        <end position="198"/>
    </location>
</feature>
<evidence type="ECO:0000256" key="1">
    <source>
        <dbReference type="SAM" id="Phobius"/>
    </source>
</evidence>
<dbReference type="EMBL" id="CP048836">
    <property type="protein sequence ID" value="QID17059.1"/>
    <property type="molecule type" value="Genomic_DNA"/>
</dbReference>
<name>A0A6C1B247_9RHOO</name>
<evidence type="ECO:0000313" key="3">
    <source>
        <dbReference type="Proteomes" id="UP000501991"/>
    </source>
</evidence>
<dbReference type="RefSeq" id="WP_173764225.1">
    <property type="nucleotide sequence ID" value="NZ_CP048836.1"/>
</dbReference>
<organism evidence="2 3">
    <name type="scientific">Nitrogeniibacter mangrovi</name>
    <dbReference type="NCBI Taxonomy" id="2016596"/>
    <lineage>
        <taxon>Bacteria</taxon>
        <taxon>Pseudomonadati</taxon>
        <taxon>Pseudomonadota</taxon>
        <taxon>Betaproteobacteria</taxon>
        <taxon>Rhodocyclales</taxon>
        <taxon>Zoogloeaceae</taxon>
        <taxon>Nitrogeniibacter</taxon>
    </lineage>
</organism>
<feature type="transmembrane region" description="Helical" evidence="1">
    <location>
        <begin position="151"/>
        <end position="171"/>
    </location>
</feature>
<protein>
    <submittedName>
        <fullName evidence="2">DUF2189 domain-containing protein</fullName>
    </submittedName>
</protein>
<evidence type="ECO:0000313" key="2">
    <source>
        <dbReference type="EMBL" id="QID17059.1"/>
    </source>
</evidence>